<feature type="chain" id="PRO_5043174832" evidence="9">
    <location>
        <begin position="23"/>
        <end position="82"/>
    </location>
</feature>
<dbReference type="PANTHER" id="PTHR33869:SF4">
    <property type="match status" value="1"/>
</dbReference>
<comment type="similarity">
    <text evidence="2">Belongs to the CLV3/ESR signal peptide family.</text>
</comment>
<reference evidence="10" key="2">
    <citation type="submission" date="2018-10" db="UniProtKB">
        <authorList>
            <consortium name="EnsemblPlants"/>
        </authorList>
    </citation>
    <scope>IDENTIFICATION</scope>
</reference>
<protein>
    <submittedName>
        <fullName evidence="10">Uncharacterized protein</fullName>
    </submittedName>
</protein>
<evidence type="ECO:0000256" key="9">
    <source>
        <dbReference type="SAM" id="SignalP"/>
    </source>
</evidence>
<dbReference type="Gramene" id="TraesROB_scaffold_197523_01G000100.1">
    <property type="protein sequence ID" value="TraesROB_scaffold_197523_01G000100.1"/>
    <property type="gene ID" value="TraesROB_scaffold_197523_01G000100"/>
</dbReference>
<reference evidence="10" key="1">
    <citation type="submission" date="2018-08" db="EMBL/GenBank/DDBJ databases">
        <authorList>
            <person name="Rossello M."/>
        </authorList>
    </citation>
    <scope>NUCLEOTIDE SEQUENCE [LARGE SCALE GENOMIC DNA]</scope>
    <source>
        <strain evidence="10">cv. Chinese Spring</strain>
    </source>
</reference>
<keyword evidence="5" id="KW-0325">Glycoprotein</keyword>
<dbReference type="Gramene" id="TraesCLE_scaffold_071160_01G000100.1">
    <property type="protein sequence ID" value="TraesCLE_scaffold_071160_01G000100.1"/>
    <property type="gene ID" value="TraesCLE_scaffold_071160_01G000100"/>
</dbReference>
<keyword evidence="8" id="KW-0472">Membrane</keyword>
<dbReference type="Gramene" id="TraesLAC3D03G01858850.1">
    <property type="protein sequence ID" value="TraesLAC3D03G01858850.1.CDS1"/>
    <property type="gene ID" value="TraesLAC3D03G01858850"/>
</dbReference>
<organism evidence="10">
    <name type="scientific">Triticum aestivum</name>
    <name type="common">Wheat</name>
    <dbReference type="NCBI Taxonomy" id="4565"/>
    <lineage>
        <taxon>Eukaryota</taxon>
        <taxon>Viridiplantae</taxon>
        <taxon>Streptophyta</taxon>
        <taxon>Embryophyta</taxon>
        <taxon>Tracheophyta</taxon>
        <taxon>Spermatophyta</taxon>
        <taxon>Magnoliopsida</taxon>
        <taxon>Liliopsida</taxon>
        <taxon>Poales</taxon>
        <taxon>Poaceae</taxon>
        <taxon>BOP clade</taxon>
        <taxon>Pooideae</taxon>
        <taxon>Triticodae</taxon>
        <taxon>Triticeae</taxon>
        <taxon>Triticinae</taxon>
        <taxon>Triticum</taxon>
    </lineage>
</organism>
<dbReference type="Gramene" id="TraesRN3D0100703700.1">
    <property type="protein sequence ID" value="TraesRN3D0100703700.1"/>
    <property type="gene ID" value="TraesRN3D0100703700"/>
</dbReference>
<dbReference type="AlphaFoldDB" id="A0A3B6GZF9"/>
<dbReference type="EnsemblPlants" id="TraesCS3D02G292700.1">
    <property type="protein sequence ID" value="TraesCS3D02G292700.1.cds1"/>
    <property type="gene ID" value="TraesCS3D02G292700"/>
</dbReference>
<evidence type="ECO:0000313" key="10">
    <source>
        <dbReference type="EnsemblPlants" id="TraesCS3D02G292700.1.cds1"/>
    </source>
</evidence>
<dbReference type="Gramene" id="TraesLDM3D03G01915500.1">
    <property type="protein sequence ID" value="TraesLDM3D03G01915500.1.CDS1"/>
    <property type="gene ID" value="TraesLDM3D03G01915500"/>
</dbReference>
<dbReference type="Gramene" id="TraesPARA_EIv1.0_1124320.1">
    <property type="protein sequence ID" value="TraesPARA_EIv1.0_1124320.1.CDS1"/>
    <property type="gene ID" value="TraesPARA_EIv1.0_1124320"/>
</dbReference>
<feature type="region of interest" description="Disordered" evidence="7">
    <location>
        <begin position="61"/>
        <end position="82"/>
    </location>
</feature>
<dbReference type="Gramene" id="TraesSYM3D03G01941240.1">
    <property type="protein sequence ID" value="TraesSYM3D03G01941240.1.CDS1"/>
    <property type="gene ID" value="TraesSYM3D03G01941240"/>
</dbReference>
<feature type="compositionally biased region" description="Basic and acidic residues" evidence="7">
    <location>
        <begin position="62"/>
        <end position="82"/>
    </location>
</feature>
<dbReference type="Gramene" id="TraesCS3D03G0672900.1">
    <property type="protein sequence ID" value="TraesCS3D03G0672900.1.CDS1"/>
    <property type="gene ID" value="TraesCS3D03G0672900"/>
</dbReference>
<keyword evidence="4 9" id="KW-0732">Signal</keyword>
<evidence type="ECO:0000256" key="4">
    <source>
        <dbReference type="ARBA" id="ARBA00022729"/>
    </source>
</evidence>
<keyword evidence="3" id="KW-0964">Secreted</keyword>
<feature type="signal peptide" evidence="9">
    <location>
        <begin position="1"/>
        <end position="22"/>
    </location>
</feature>
<keyword evidence="6" id="KW-0379">Hydroxylation</keyword>
<evidence type="ECO:0000256" key="3">
    <source>
        <dbReference type="ARBA" id="ARBA00022525"/>
    </source>
</evidence>
<dbReference type="Gramene" id="TraesCAD_scaffold_037282_01G000100.1">
    <property type="protein sequence ID" value="TraesCAD_scaffold_037282_01G000100.1"/>
    <property type="gene ID" value="TraesCAD_scaffold_037282_01G000100"/>
</dbReference>
<dbReference type="Gramene" id="TraesCS3D02G292700.1">
    <property type="protein sequence ID" value="TraesCS3D02G292700.1.cds1"/>
    <property type="gene ID" value="TraesCS3D02G292700"/>
</dbReference>
<evidence type="ECO:0000256" key="8">
    <source>
        <dbReference type="SAM" id="Phobius"/>
    </source>
</evidence>
<sequence length="82" mass="8340">MAARIGAAVLCMVLIISAGLVATPTEARAVAHVLYAAAVTNAVGAASGAGVRPGRWNTARRLQGDAAHKREVPGGPDPEHHH</sequence>
<evidence type="ECO:0000256" key="5">
    <source>
        <dbReference type="ARBA" id="ARBA00023180"/>
    </source>
</evidence>
<evidence type="ECO:0000256" key="7">
    <source>
        <dbReference type="SAM" id="MobiDB-lite"/>
    </source>
</evidence>
<dbReference type="Gramene" id="TraesNOR3D03G01943960.1">
    <property type="protein sequence ID" value="TraesNOR3D03G01943960.1.CDS1"/>
    <property type="gene ID" value="TraesNOR3D03G01943960"/>
</dbReference>
<comment type="subcellular location">
    <subcellularLocation>
        <location evidence="1">Secreted</location>
    </subcellularLocation>
</comment>
<accession>A0A3B6GZF9</accession>
<proteinExistence type="inferred from homology"/>
<feature type="transmembrane region" description="Helical" evidence="8">
    <location>
        <begin position="32"/>
        <end position="51"/>
    </location>
</feature>
<dbReference type="PANTHER" id="PTHR33869">
    <property type="entry name" value="CLAVATA3/ESR (CLE)-RELATED PROTEIN 3"/>
    <property type="match status" value="1"/>
</dbReference>
<dbReference type="Proteomes" id="UP000019116">
    <property type="component" value="Chromosome 3D"/>
</dbReference>
<keyword evidence="8" id="KW-0812">Transmembrane</keyword>
<evidence type="ECO:0000256" key="2">
    <source>
        <dbReference type="ARBA" id="ARBA00005416"/>
    </source>
</evidence>
<keyword evidence="11" id="KW-1185">Reference proteome</keyword>
<dbReference type="Gramene" id="TraesJAG3D03G01925430.1">
    <property type="protein sequence ID" value="TraesJAG3D03G01925430.1.CDS1"/>
    <property type="gene ID" value="TraesJAG3D03G01925430"/>
</dbReference>
<dbReference type="Gramene" id="TraesARI3D03G01950910.1">
    <property type="protein sequence ID" value="TraesARI3D03G01950910.1.CDS1"/>
    <property type="gene ID" value="TraesARI3D03G01950910"/>
</dbReference>
<dbReference type="GO" id="GO:0005576">
    <property type="term" value="C:extracellular region"/>
    <property type="evidence" value="ECO:0007669"/>
    <property type="project" value="UniProtKB-SubCell"/>
</dbReference>
<dbReference type="OMA" id="HAAPDIN"/>
<evidence type="ECO:0000313" key="11">
    <source>
        <dbReference type="Proteomes" id="UP000019116"/>
    </source>
</evidence>
<keyword evidence="8" id="KW-1133">Transmembrane helix</keyword>
<dbReference type="GO" id="GO:0033612">
    <property type="term" value="F:receptor serine/threonine kinase binding"/>
    <property type="evidence" value="ECO:0000318"/>
    <property type="project" value="GO_Central"/>
</dbReference>
<dbReference type="Gramene" id="TraesWEE_scaffold_070121_01G000300.1">
    <property type="protein sequence ID" value="TraesWEE_scaffold_070121_01G000300.1"/>
    <property type="gene ID" value="TraesWEE_scaffold_070121_01G000300"/>
</dbReference>
<dbReference type="InterPro" id="IPR039616">
    <property type="entry name" value="CLE1-4"/>
</dbReference>
<dbReference type="Gramene" id="TraesJUL3D03G01935110.1">
    <property type="protein sequence ID" value="TraesJUL3D03G01935110.1.CDS1"/>
    <property type="gene ID" value="TraesJUL3D03G01935110"/>
</dbReference>
<evidence type="ECO:0000256" key="6">
    <source>
        <dbReference type="ARBA" id="ARBA00023278"/>
    </source>
</evidence>
<dbReference type="Gramene" id="TraesMAC3D03G01915750.1">
    <property type="protein sequence ID" value="TraesMAC3D03G01915750.1.CDS1"/>
    <property type="gene ID" value="TraesMAC3D03G01915750"/>
</dbReference>
<evidence type="ECO:0000256" key="1">
    <source>
        <dbReference type="ARBA" id="ARBA00004613"/>
    </source>
</evidence>
<name>A0A3B6GZF9_WHEAT</name>